<dbReference type="EMBL" id="GBXM01034982">
    <property type="protein sequence ID" value="JAH73595.1"/>
    <property type="molecule type" value="Transcribed_RNA"/>
</dbReference>
<reference evidence="2" key="2">
    <citation type="journal article" date="2015" name="Fish Shellfish Immunol.">
        <title>Early steps in the European eel (Anguilla anguilla)-Vibrio vulnificus interaction in the gills: Role of the RtxA13 toxin.</title>
        <authorList>
            <person name="Callol A."/>
            <person name="Pajuelo D."/>
            <person name="Ebbesson L."/>
            <person name="Teles M."/>
            <person name="MacKenzie S."/>
            <person name="Amaro C."/>
        </authorList>
    </citation>
    <scope>NUCLEOTIDE SEQUENCE</scope>
</reference>
<organism evidence="2">
    <name type="scientific">Anguilla anguilla</name>
    <name type="common">European freshwater eel</name>
    <name type="synonym">Muraena anguilla</name>
    <dbReference type="NCBI Taxonomy" id="7936"/>
    <lineage>
        <taxon>Eukaryota</taxon>
        <taxon>Metazoa</taxon>
        <taxon>Chordata</taxon>
        <taxon>Craniata</taxon>
        <taxon>Vertebrata</taxon>
        <taxon>Euteleostomi</taxon>
        <taxon>Actinopterygii</taxon>
        <taxon>Neopterygii</taxon>
        <taxon>Teleostei</taxon>
        <taxon>Anguilliformes</taxon>
        <taxon>Anguillidae</taxon>
        <taxon>Anguilla</taxon>
    </lineage>
</organism>
<evidence type="ECO:0000256" key="1">
    <source>
        <dbReference type="SAM" id="MobiDB-lite"/>
    </source>
</evidence>
<reference evidence="2" key="1">
    <citation type="submission" date="2014-11" db="EMBL/GenBank/DDBJ databases">
        <authorList>
            <person name="Amaro Gonzalez C."/>
        </authorList>
    </citation>
    <scope>NUCLEOTIDE SEQUENCE</scope>
</reference>
<dbReference type="AlphaFoldDB" id="A0A0E9V801"/>
<proteinExistence type="predicted"/>
<accession>A0A0E9V801</accession>
<sequence>MSSLKNIYASSFSSVDTSQPKRRHRKPTSLESDPALRPDPHPLKG</sequence>
<evidence type="ECO:0000313" key="2">
    <source>
        <dbReference type="EMBL" id="JAH73595.1"/>
    </source>
</evidence>
<name>A0A0E9V801_ANGAN</name>
<feature type="compositionally biased region" description="Polar residues" evidence="1">
    <location>
        <begin position="1"/>
        <end position="18"/>
    </location>
</feature>
<feature type="region of interest" description="Disordered" evidence="1">
    <location>
        <begin position="1"/>
        <end position="45"/>
    </location>
</feature>
<protein>
    <submittedName>
        <fullName evidence="2">Uncharacterized protein</fullName>
    </submittedName>
</protein>
<feature type="compositionally biased region" description="Basic and acidic residues" evidence="1">
    <location>
        <begin position="34"/>
        <end position="45"/>
    </location>
</feature>